<feature type="region of interest" description="Disordered" evidence="2">
    <location>
        <begin position="735"/>
        <end position="768"/>
    </location>
</feature>
<dbReference type="Proteomes" id="UP000284842">
    <property type="component" value="Unassembled WGS sequence"/>
</dbReference>
<evidence type="ECO:0000313" key="4">
    <source>
        <dbReference type="Proteomes" id="UP000284842"/>
    </source>
</evidence>
<feature type="compositionally biased region" description="Low complexity" evidence="2">
    <location>
        <begin position="1"/>
        <end position="18"/>
    </location>
</feature>
<dbReference type="STRING" id="181874.A0A409V910"/>
<feature type="compositionally biased region" description="Polar residues" evidence="2">
    <location>
        <begin position="504"/>
        <end position="513"/>
    </location>
</feature>
<reference evidence="3 4" key="1">
    <citation type="journal article" date="2018" name="Evol. Lett.">
        <title>Horizontal gene cluster transfer increased hallucinogenic mushroom diversity.</title>
        <authorList>
            <person name="Reynolds H.T."/>
            <person name="Vijayakumar V."/>
            <person name="Gluck-Thaler E."/>
            <person name="Korotkin H.B."/>
            <person name="Matheny P.B."/>
            <person name="Slot J.C."/>
        </authorList>
    </citation>
    <scope>NUCLEOTIDE SEQUENCE [LARGE SCALE GENOMIC DNA]</scope>
    <source>
        <strain evidence="3 4">2629</strain>
    </source>
</reference>
<feature type="compositionally biased region" description="Polar residues" evidence="2">
    <location>
        <begin position="59"/>
        <end position="75"/>
    </location>
</feature>
<accession>A0A409V910</accession>
<feature type="coiled-coil region" evidence="1">
    <location>
        <begin position="379"/>
        <end position="427"/>
    </location>
</feature>
<dbReference type="OrthoDB" id="3271284at2759"/>
<proteinExistence type="predicted"/>
<comment type="caution">
    <text evidence="3">The sequence shown here is derived from an EMBL/GenBank/DDBJ whole genome shotgun (WGS) entry which is preliminary data.</text>
</comment>
<dbReference type="InParanoid" id="A0A409V910"/>
<protein>
    <submittedName>
        <fullName evidence="3">Uncharacterized protein</fullName>
    </submittedName>
</protein>
<evidence type="ECO:0000256" key="2">
    <source>
        <dbReference type="SAM" id="MobiDB-lite"/>
    </source>
</evidence>
<feature type="region of interest" description="Disordered" evidence="2">
    <location>
        <begin position="460"/>
        <end position="573"/>
    </location>
</feature>
<feature type="compositionally biased region" description="Basic residues" evidence="2">
    <location>
        <begin position="549"/>
        <end position="560"/>
    </location>
</feature>
<organism evidence="3 4">
    <name type="scientific">Panaeolus cyanescens</name>
    <dbReference type="NCBI Taxonomy" id="181874"/>
    <lineage>
        <taxon>Eukaryota</taxon>
        <taxon>Fungi</taxon>
        <taxon>Dikarya</taxon>
        <taxon>Basidiomycota</taxon>
        <taxon>Agaricomycotina</taxon>
        <taxon>Agaricomycetes</taxon>
        <taxon>Agaricomycetidae</taxon>
        <taxon>Agaricales</taxon>
        <taxon>Agaricineae</taxon>
        <taxon>Galeropsidaceae</taxon>
        <taxon>Panaeolus</taxon>
    </lineage>
</organism>
<feature type="compositionally biased region" description="Acidic residues" evidence="2">
    <location>
        <begin position="141"/>
        <end position="158"/>
    </location>
</feature>
<evidence type="ECO:0000313" key="3">
    <source>
        <dbReference type="EMBL" id="PPQ63113.1"/>
    </source>
</evidence>
<feature type="compositionally biased region" description="Polar residues" evidence="2">
    <location>
        <begin position="538"/>
        <end position="548"/>
    </location>
</feature>
<name>A0A409V910_9AGAR</name>
<sequence>MSDVASIRSSRASSVLSRPHPMGPRGRQGNRASHLSDSSFTSASPQQNNNLDLPEFGSHSITSPPMSPASVSSFARSDRKSLPSLAEESRPLPEPAEAAPSYMEDNTLKAPTSTPIAEEFESSASASEPEGEEDQPKDGSEPEPETQEEEEEEEDVEMETPPVHVEDRPRPAEVQVHHLPEVPPPQISPPFEPEPLPVPTMPRIVASTPVVQPKLIIPQAVKFESTPIQWKSLPLDAALWTVDSDELQTIVSRAIRGSAQESSIRLVTLENLDKVLPAELERLDNLRLVTQSKYRFLCHRRAMLFQALNSTSLGPQKDADGTPVVSKLTAQLAETIGECDQHLAEVINITDQIGQIHRLMDIHSGSALAIALRKLNGSYARRTADLKATKERIAELEAELEDAWKEAEKMAQELDDYEAAINADEEGIIETAEVVPVPTPSAHVRRLSAPMSPTLVAVTVTPSGSPPRNGESGPISPLAPNFTFPPAHLKAKETEANDVPDTVSVRSTRSAKSYRSGRTGEGSHSMSLQAAKRRSHRASQSSLRLSTSHFRRPSNGHRAKSPATEDQPPVPEIPIQFSSAAHTSQLSSARASSFLLHLDSTSTHSPSLRRQCSLDTVCTTGRSPRTTNTEYKDRGRGADDLYVRSWNSTPNGEITLVPRTPPVNQTFADMYFAGEAPRPPPKDPSKTIPSMWMNADTKKAVTNQGPVTMTPSTSSDHAAGYTASVGVPLRLSTVNASSVQRQSSEQEPPSATSSSATRQSLMMKSATMNKLKTLTKRYSVSLPLFNTKVPSLASARRSG</sequence>
<dbReference type="EMBL" id="NHTK01006131">
    <property type="protein sequence ID" value="PPQ63113.1"/>
    <property type="molecule type" value="Genomic_DNA"/>
</dbReference>
<gene>
    <name evidence="3" type="ORF">CVT24_005824</name>
</gene>
<keyword evidence="4" id="KW-1185">Reference proteome</keyword>
<feature type="compositionally biased region" description="Basic and acidic residues" evidence="2">
    <location>
        <begin position="76"/>
        <end position="91"/>
    </location>
</feature>
<evidence type="ECO:0000256" key="1">
    <source>
        <dbReference type="SAM" id="Coils"/>
    </source>
</evidence>
<feature type="compositionally biased region" description="Polar residues" evidence="2">
    <location>
        <begin position="30"/>
        <end position="51"/>
    </location>
</feature>
<feature type="region of interest" description="Disordered" evidence="2">
    <location>
        <begin position="1"/>
        <end position="168"/>
    </location>
</feature>
<keyword evidence="1" id="KW-0175">Coiled coil</keyword>
<dbReference type="AlphaFoldDB" id="A0A409V910"/>